<dbReference type="PANTHER" id="PTHR31623">
    <property type="entry name" value="F21J9.9"/>
    <property type="match status" value="1"/>
</dbReference>
<sequence>MVAIGLLNAADFGWGKPMWVSSAVPTCNNMVILVDAEDGDGRVLGATTLIKFVSWAAIAYADGDQLRPEFDAASTFPTGDLPRIQYEDAPKYESVSATKRFVFDASKIAALKAMVAHKVHNPTCTEVVNALIFKCAISTLIKSRTDTATTTIS</sequence>
<dbReference type="Gene3D" id="3.30.559.10">
    <property type="entry name" value="Chloramphenicol acetyltransferase-like domain"/>
    <property type="match status" value="2"/>
</dbReference>
<accession>A0A498HNB7</accession>
<dbReference type="PANTHER" id="PTHR31623:SF122">
    <property type="entry name" value="HXXXD-TYPE ACYL-TRANSFERASE FAMILY PROTEIN"/>
    <property type="match status" value="1"/>
</dbReference>
<name>A0A498HNB7_MALDO</name>
<keyword evidence="3" id="KW-0012">Acyltransferase</keyword>
<dbReference type="GO" id="GO:0016746">
    <property type="term" value="F:acyltransferase activity"/>
    <property type="evidence" value="ECO:0007669"/>
    <property type="project" value="UniProtKB-KW"/>
</dbReference>
<gene>
    <name evidence="4" type="ORF">DVH24_033758</name>
</gene>
<comment type="caution">
    <text evidence="4">The sequence shown here is derived from an EMBL/GenBank/DDBJ whole genome shotgun (WGS) entry which is preliminary data.</text>
</comment>
<evidence type="ECO:0000256" key="1">
    <source>
        <dbReference type="ARBA" id="ARBA00009861"/>
    </source>
</evidence>
<evidence type="ECO:0000256" key="2">
    <source>
        <dbReference type="ARBA" id="ARBA00022679"/>
    </source>
</evidence>
<evidence type="ECO:0000313" key="5">
    <source>
        <dbReference type="Proteomes" id="UP000290289"/>
    </source>
</evidence>
<dbReference type="InterPro" id="IPR023213">
    <property type="entry name" value="CAT-like_dom_sf"/>
</dbReference>
<reference evidence="4 5" key="1">
    <citation type="submission" date="2018-10" db="EMBL/GenBank/DDBJ databases">
        <title>A high-quality apple genome assembly.</title>
        <authorList>
            <person name="Hu J."/>
        </authorList>
    </citation>
    <scope>NUCLEOTIDE SEQUENCE [LARGE SCALE GENOMIC DNA]</scope>
    <source>
        <strain evidence="5">cv. HFTH1</strain>
        <tissue evidence="4">Young leaf</tissue>
    </source>
</reference>
<keyword evidence="2" id="KW-0808">Transferase</keyword>
<protein>
    <submittedName>
        <fullName evidence="4">Uncharacterized protein</fullName>
    </submittedName>
</protein>
<evidence type="ECO:0000313" key="4">
    <source>
        <dbReference type="EMBL" id="RXH72220.1"/>
    </source>
</evidence>
<evidence type="ECO:0000256" key="3">
    <source>
        <dbReference type="ARBA" id="ARBA00023315"/>
    </source>
</evidence>
<proteinExistence type="inferred from homology"/>
<dbReference type="EMBL" id="RDQH01000342">
    <property type="protein sequence ID" value="RXH72220.1"/>
    <property type="molecule type" value="Genomic_DNA"/>
</dbReference>
<dbReference type="AlphaFoldDB" id="A0A498HNB7"/>
<keyword evidence="5" id="KW-1185">Reference proteome</keyword>
<comment type="similarity">
    <text evidence="1">Belongs to the plant acyltransferase family.</text>
</comment>
<organism evidence="4 5">
    <name type="scientific">Malus domestica</name>
    <name type="common">Apple</name>
    <name type="synonym">Pyrus malus</name>
    <dbReference type="NCBI Taxonomy" id="3750"/>
    <lineage>
        <taxon>Eukaryota</taxon>
        <taxon>Viridiplantae</taxon>
        <taxon>Streptophyta</taxon>
        <taxon>Embryophyta</taxon>
        <taxon>Tracheophyta</taxon>
        <taxon>Spermatophyta</taxon>
        <taxon>Magnoliopsida</taxon>
        <taxon>eudicotyledons</taxon>
        <taxon>Gunneridae</taxon>
        <taxon>Pentapetalae</taxon>
        <taxon>rosids</taxon>
        <taxon>fabids</taxon>
        <taxon>Rosales</taxon>
        <taxon>Rosaceae</taxon>
        <taxon>Amygdaloideae</taxon>
        <taxon>Maleae</taxon>
        <taxon>Malus</taxon>
    </lineage>
</organism>
<dbReference type="Proteomes" id="UP000290289">
    <property type="component" value="Chromosome 16"/>
</dbReference>